<feature type="compositionally biased region" description="Low complexity" evidence="1">
    <location>
        <begin position="246"/>
        <end position="260"/>
    </location>
</feature>
<accession>A0A834CZU4</accession>
<reference evidence="2" key="2">
    <citation type="submission" date="2020-03" db="EMBL/GenBank/DDBJ databases">
        <title>Walnut 2.0.</title>
        <authorList>
            <person name="Marrano A."/>
            <person name="Britton M."/>
            <person name="Zimin A.V."/>
            <person name="Zaini P.A."/>
            <person name="Workman R."/>
            <person name="Puiu D."/>
            <person name="Bianco L."/>
            <person name="Allen B.J."/>
            <person name="Troggio M."/>
            <person name="Leslie C.A."/>
            <person name="Timp W."/>
            <person name="Dendekar A."/>
            <person name="Salzberg S.L."/>
            <person name="Neale D.B."/>
        </authorList>
    </citation>
    <scope>NUCLEOTIDE SEQUENCE</scope>
    <source>
        <tissue evidence="2">Leaves</tissue>
    </source>
</reference>
<feature type="region of interest" description="Disordered" evidence="1">
    <location>
        <begin position="220"/>
        <end position="260"/>
    </location>
</feature>
<reference evidence="2" key="1">
    <citation type="submission" date="2015-10" db="EMBL/GenBank/DDBJ databases">
        <authorList>
            <person name="Martinez-Garcia P.J."/>
            <person name="Crepeau M.W."/>
            <person name="Puiu D."/>
            <person name="Gonzalez-Ibeas D."/>
            <person name="Whalen J."/>
            <person name="Stevens K."/>
            <person name="Paul R."/>
            <person name="Butterfield T."/>
            <person name="Britton M."/>
            <person name="Reagan R."/>
            <person name="Chakraborty S."/>
            <person name="Walawage S.L."/>
            <person name="Vasquez-Gross H.A."/>
            <person name="Cardeno C."/>
            <person name="Famula R."/>
            <person name="Pratt K."/>
            <person name="Kuruganti S."/>
            <person name="Aradhya M.K."/>
            <person name="Leslie C.A."/>
            <person name="Dandekar A.M."/>
            <person name="Salzberg S.L."/>
            <person name="Wegrzyn J.L."/>
            <person name="Langley C.H."/>
            <person name="Neale D.B."/>
        </authorList>
    </citation>
    <scope>NUCLEOTIDE SEQUENCE</scope>
    <source>
        <tissue evidence="2">Leaves</tissue>
    </source>
</reference>
<dbReference type="EMBL" id="LIHL02000006">
    <property type="protein sequence ID" value="KAF5469491.1"/>
    <property type="molecule type" value="Genomic_DNA"/>
</dbReference>
<protein>
    <recommendedName>
        <fullName evidence="4">Retrotransposon Copia-like N-terminal domain-containing protein</fullName>
    </recommendedName>
</protein>
<dbReference type="Gramene" id="Jr06_18910_p1">
    <property type="protein sequence ID" value="cds.Jr06_18910_p1"/>
    <property type="gene ID" value="Jr06_18910"/>
</dbReference>
<dbReference type="PANTHER" id="PTHR47481">
    <property type="match status" value="1"/>
</dbReference>
<dbReference type="AlphaFoldDB" id="A0A834CZU4"/>
<feature type="compositionally biased region" description="Basic residues" evidence="1">
    <location>
        <begin position="234"/>
        <end position="245"/>
    </location>
</feature>
<comment type="caution">
    <text evidence="2">The sequence shown here is derived from an EMBL/GenBank/DDBJ whole genome shotgun (WGS) entry which is preliminary data.</text>
</comment>
<gene>
    <name evidence="2" type="ORF">F2P56_013558</name>
</gene>
<evidence type="ECO:0000313" key="3">
    <source>
        <dbReference type="Proteomes" id="UP000619265"/>
    </source>
</evidence>
<evidence type="ECO:0000256" key="1">
    <source>
        <dbReference type="SAM" id="MobiDB-lite"/>
    </source>
</evidence>
<dbReference type="Proteomes" id="UP000619265">
    <property type="component" value="Unassembled WGS sequence"/>
</dbReference>
<evidence type="ECO:0000313" key="2">
    <source>
        <dbReference type="EMBL" id="KAF5469491.1"/>
    </source>
</evidence>
<proteinExistence type="predicted"/>
<evidence type="ECO:0008006" key="4">
    <source>
        <dbReference type="Google" id="ProtNLM"/>
    </source>
</evidence>
<name>A0A834CZU4_JUGRE</name>
<dbReference type="PANTHER" id="PTHR47481:SF10">
    <property type="entry name" value="COPIA-LIKE POLYPROTEIN_RETROTRANSPOSON"/>
    <property type="match status" value="1"/>
</dbReference>
<dbReference type="Pfam" id="PF14223">
    <property type="entry name" value="Retrotran_gag_2"/>
    <property type="match status" value="1"/>
</dbReference>
<feature type="compositionally biased region" description="Polar residues" evidence="1">
    <location>
        <begin position="220"/>
        <end position="229"/>
    </location>
</feature>
<sequence>MASPAPHSSPPTLSSFSHIVTTKLTNDNFLLWKVQISAYLRGQGLFGHVDGSLSSPPKYLTDSSTSQPKPNPDFTSWQRTDQLVLSVLFSSLSDSILGHVLSSTTAHSLWSSVVSMFDSHSHAKEFQIRFQLTNLSKGDQTISDYFGKVRSLVDSLATIGNTLPDKEIVTYLLNGLGPSYEAFITSVTARADPLSSHELFQLLLINESRVSHQNKSLVSSEHSVNLSVSEQRDHRGRGRQGRGRGRSNSWNNSRGRSNSS</sequence>
<organism evidence="2 3">
    <name type="scientific">Juglans regia</name>
    <name type="common">English walnut</name>
    <dbReference type="NCBI Taxonomy" id="51240"/>
    <lineage>
        <taxon>Eukaryota</taxon>
        <taxon>Viridiplantae</taxon>
        <taxon>Streptophyta</taxon>
        <taxon>Embryophyta</taxon>
        <taxon>Tracheophyta</taxon>
        <taxon>Spermatophyta</taxon>
        <taxon>Magnoliopsida</taxon>
        <taxon>eudicotyledons</taxon>
        <taxon>Gunneridae</taxon>
        <taxon>Pentapetalae</taxon>
        <taxon>rosids</taxon>
        <taxon>fabids</taxon>
        <taxon>Fagales</taxon>
        <taxon>Juglandaceae</taxon>
        <taxon>Juglans</taxon>
    </lineage>
</organism>